<organism evidence="1 2">
    <name type="scientific">Phytophthora megakarya</name>
    <dbReference type="NCBI Taxonomy" id="4795"/>
    <lineage>
        <taxon>Eukaryota</taxon>
        <taxon>Sar</taxon>
        <taxon>Stramenopiles</taxon>
        <taxon>Oomycota</taxon>
        <taxon>Peronosporomycetes</taxon>
        <taxon>Peronosporales</taxon>
        <taxon>Peronosporaceae</taxon>
        <taxon>Phytophthora</taxon>
    </lineage>
</organism>
<gene>
    <name evidence="1" type="ORF">PHMEG_00023729</name>
</gene>
<reference evidence="2" key="1">
    <citation type="submission" date="2017-03" db="EMBL/GenBank/DDBJ databases">
        <title>Phytopthora megakarya and P. palmivora, two closely related causual agents of cacao black pod achieved similar genome size and gene model numbers by different mechanisms.</title>
        <authorList>
            <person name="Ali S."/>
            <person name="Shao J."/>
            <person name="Larry D.J."/>
            <person name="Kronmiller B."/>
            <person name="Shen D."/>
            <person name="Strem M.D."/>
            <person name="Melnick R.L."/>
            <person name="Guiltinan M.J."/>
            <person name="Tyler B.M."/>
            <person name="Meinhardt L.W."/>
            <person name="Bailey B.A."/>
        </authorList>
    </citation>
    <scope>NUCLEOTIDE SEQUENCE [LARGE SCALE GENOMIC DNA]</scope>
    <source>
        <strain evidence="2">zdho120</strain>
    </source>
</reference>
<dbReference type="Proteomes" id="UP000198211">
    <property type="component" value="Unassembled WGS sequence"/>
</dbReference>
<evidence type="ECO:0000313" key="1">
    <source>
        <dbReference type="EMBL" id="OWZ04380.1"/>
    </source>
</evidence>
<name>A0A225VIN0_9STRA</name>
<sequence length="105" mass="12019">MLEPSMPIYSLERKLRRCRRLLTEPWRVGWLNCREKHPYNTAFVPCNSMVPLFLPRGSTMETVAPAIIPDSSVNPADIDPSWNIAFRGDLEEEEEEEEGQVTAEG</sequence>
<keyword evidence="2" id="KW-1185">Reference proteome</keyword>
<accession>A0A225VIN0</accession>
<comment type="caution">
    <text evidence="1">The sequence shown here is derived from an EMBL/GenBank/DDBJ whole genome shotgun (WGS) entry which is preliminary data.</text>
</comment>
<evidence type="ECO:0000313" key="2">
    <source>
        <dbReference type="Proteomes" id="UP000198211"/>
    </source>
</evidence>
<protein>
    <submittedName>
        <fullName evidence="1">Uncharacterized protein</fullName>
    </submittedName>
</protein>
<dbReference type="AlphaFoldDB" id="A0A225VIN0"/>
<proteinExistence type="predicted"/>
<dbReference type="EMBL" id="NBNE01004999">
    <property type="protein sequence ID" value="OWZ04380.1"/>
    <property type="molecule type" value="Genomic_DNA"/>
</dbReference>